<sequence>MKKSEILRANVLSKNELKNLYAGDKNPPCVISCCDPKLPPCGFVNCNGVQCPGQPK</sequence>
<dbReference type="EMBL" id="FNDW01000003">
    <property type="protein sequence ID" value="SDH98469.1"/>
    <property type="molecule type" value="Genomic_DNA"/>
</dbReference>
<reference evidence="2" key="1">
    <citation type="submission" date="2016-10" db="EMBL/GenBank/DDBJ databases">
        <authorList>
            <person name="Varghese N."/>
            <person name="Submissions S."/>
        </authorList>
    </citation>
    <scope>NUCLEOTIDE SEQUENCE [LARGE SCALE GENOMIC DNA]</scope>
    <source>
        <strain evidence="2">DSM 17071</strain>
    </source>
</reference>
<name>A0A1G8GVT2_9FLAO</name>
<accession>A0A1G8GVT2</accession>
<gene>
    <name evidence="1" type="ORF">SAMN05421846_103130</name>
</gene>
<keyword evidence="2" id="KW-1185">Reference proteome</keyword>
<evidence type="ECO:0000313" key="1">
    <source>
        <dbReference type="EMBL" id="SDH98469.1"/>
    </source>
</evidence>
<proteinExistence type="predicted"/>
<evidence type="ECO:0000313" key="2">
    <source>
        <dbReference type="Proteomes" id="UP000198869"/>
    </source>
</evidence>
<dbReference type="RefSeq" id="WP_175443609.1">
    <property type="nucleotide sequence ID" value="NZ_FNDW01000003.1"/>
</dbReference>
<dbReference type="STRING" id="311334.SAMN05421846_103130"/>
<dbReference type="AlphaFoldDB" id="A0A1G8GVT2"/>
<dbReference type="Proteomes" id="UP000198869">
    <property type="component" value="Unassembled WGS sequence"/>
</dbReference>
<protein>
    <submittedName>
        <fullName evidence="1">Uncharacterized protein</fullName>
    </submittedName>
</protein>
<organism evidence="1 2">
    <name type="scientific">Chryseobacterium taeanense</name>
    <dbReference type="NCBI Taxonomy" id="311334"/>
    <lineage>
        <taxon>Bacteria</taxon>
        <taxon>Pseudomonadati</taxon>
        <taxon>Bacteroidota</taxon>
        <taxon>Flavobacteriia</taxon>
        <taxon>Flavobacteriales</taxon>
        <taxon>Weeksellaceae</taxon>
        <taxon>Chryseobacterium group</taxon>
        <taxon>Chryseobacterium</taxon>
    </lineage>
</organism>